<protein>
    <recommendedName>
        <fullName evidence="2">Cyanovirin-N domain-containing protein</fullName>
    </recommendedName>
</protein>
<sequence>MCGADGVSCPIKVFILTLLRVDILNGKLESLYSGVGPGCFPMEWIIFYYPRSRGVAIHLFRTVYIAIGCRRLDSSLQSSYSLFQTRYSYITSNSNNKITTMPFSDTCEKITIAKGVLSAQCQKADGKHSVHSSISLNDYIGNKDGNLTWGGKGFSHNAVDAHVNAQGILSAKLKGPNDKLVESKLNLNAYIRNHDGVLEPIPVSAAEGRLVAPGLLQADSTASAASAGSASSMFSSISASSASSMQSSSVRKTSSSSSSTSTFQSSKFRSNSKLLSIEATCTNLVLKGFVLHLDCQRLDGTVTSSHINLDEIIGFVNGQLVWDHSGFSKHVYDVHLEGFNLVAKFKVNGTEHVAHLDLRNRLGNKDGVVILMELNNKLSMMLSEVPWMKFKVIAEPDLSIFAKHPVMQETLVGIAETTVEHVTLEMHKMLTVAMESAITEVTASAMKHVESQMQTLVMDVTGQATANASITGAESLHLFGQGGYGFGGYAAGGYAAGGYAAGGYSNGYYSASALSSPAVATPGLYVHGGGFRHNGHGPSPLQSPTTHVSNDQDHETYAGVAKHPAHPAHAAAA</sequence>
<dbReference type="PANTHER" id="PTHR42076">
    <property type="entry name" value="CYANOVIRIN-N HOMOLOG"/>
    <property type="match status" value="1"/>
</dbReference>
<dbReference type="SUPFAM" id="SSF51322">
    <property type="entry name" value="Cyanovirin-N"/>
    <property type="match status" value="2"/>
</dbReference>
<accession>A0A8H4QIS7</accession>
<evidence type="ECO:0000313" key="3">
    <source>
        <dbReference type="EMBL" id="KAF4611500.1"/>
    </source>
</evidence>
<feature type="domain" description="Cyanovirin-N" evidence="2">
    <location>
        <begin position="276"/>
        <end position="371"/>
    </location>
</feature>
<feature type="compositionally biased region" description="Polar residues" evidence="1">
    <location>
        <begin position="540"/>
        <end position="549"/>
    </location>
</feature>
<organism evidence="3 4">
    <name type="scientific">Agrocybe pediades</name>
    <dbReference type="NCBI Taxonomy" id="84607"/>
    <lineage>
        <taxon>Eukaryota</taxon>
        <taxon>Fungi</taxon>
        <taxon>Dikarya</taxon>
        <taxon>Basidiomycota</taxon>
        <taxon>Agaricomycotina</taxon>
        <taxon>Agaricomycetes</taxon>
        <taxon>Agaricomycetidae</taxon>
        <taxon>Agaricales</taxon>
        <taxon>Agaricineae</taxon>
        <taxon>Strophariaceae</taxon>
        <taxon>Agrocybe</taxon>
    </lineage>
</organism>
<dbReference type="Gene3D" id="2.30.60.10">
    <property type="entry name" value="Cyanovirin-N"/>
    <property type="match status" value="2"/>
</dbReference>
<dbReference type="AlphaFoldDB" id="A0A8H4QIS7"/>
<comment type="caution">
    <text evidence="3">The sequence shown here is derived from an EMBL/GenBank/DDBJ whole genome shotgun (WGS) entry which is preliminary data.</text>
</comment>
<dbReference type="InterPro" id="IPR011058">
    <property type="entry name" value="Cyanovirin-N"/>
</dbReference>
<proteinExistence type="predicted"/>
<dbReference type="SMART" id="SM01111">
    <property type="entry name" value="CVNH"/>
    <property type="match status" value="2"/>
</dbReference>
<dbReference type="PANTHER" id="PTHR42076:SF1">
    <property type="entry name" value="CYANOVIRIN-N DOMAIN-CONTAINING PROTEIN"/>
    <property type="match status" value="1"/>
</dbReference>
<dbReference type="EMBL" id="JAACJL010000057">
    <property type="protein sequence ID" value="KAF4611500.1"/>
    <property type="molecule type" value="Genomic_DNA"/>
</dbReference>
<evidence type="ECO:0000256" key="1">
    <source>
        <dbReference type="SAM" id="MobiDB-lite"/>
    </source>
</evidence>
<dbReference type="Proteomes" id="UP000521872">
    <property type="component" value="Unassembled WGS sequence"/>
</dbReference>
<evidence type="ECO:0000313" key="4">
    <source>
        <dbReference type="Proteomes" id="UP000521872"/>
    </source>
</evidence>
<evidence type="ECO:0000259" key="2">
    <source>
        <dbReference type="SMART" id="SM01111"/>
    </source>
</evidence>
<dbReference type="Pfam" id="PF08881">
    <property type="entry name" value="CVNH"/>
    <property type="match status" value="2"/>
</dbReference>
<feature type="domain" description="Cyanovirin-N" evidence="2">
    <location>
        <begin position="102"/>
        <end position="200"/>
    </location>
</feature>
<name>A0A8H4QIS7_9AGAR</name>
<keyword evidence="4" id="KW-1185">Reference proteome</keyword>
<feature type="region of interest" description="Disordered" evidence="1">
    <location>
        <begin position="531"/>
        <end position="551"/>
    </location>
</feature>
<reference evidence="3 4" key="1">
    <citation type="submission" date="2019-12" db="EMBL/GenBank/DDBJ databases">
        <authorList>
            <person name="Floudas D."/>
            <person name="Bentzer J."/>
            <person name="Ahren D."/>
            <person name="Johansson T."/>
            <person name="Persson P."/>
            <person name="Tunlid A."/>
        </authorList>
    </citation>
    <scope>NUCLEOTIDE SEQUENCE [LARGE SCALE GENOMIC DNA]</scope>
    <source>
        <strain evidence="3 4">CBS 102.39</strain>
    </source>
</reference>
<gene>
    <name evidence="3" type="ORF">D9613_003668</name>
</gene>
<dbReference type="InterPro" id="IPR036673">
    <property type="entry name" value="Cyanovirin-N_sf"/>
</dbReference>